<keyword evidence="4" id="KW-0863">Zinc-finger</keyword>
<dbReference type="GO" id="GO:0000978">
    <property type="term" value="F:RNA polymerase II cis-regulatory region sequence-specific DNA binding"/>
    <property type="evidence" value="ECO:0007669"/>
    <property type="project" value="InterPro"/>
</dbReference>
<keyword evidence="6" id="KW-0539">Nucleus</keyword>
<protein>
    <recommendedName>
        <fullName evidence="7">Xylanolytic transcriptional activator regulatory domain-containing protein</fullName>
    </recommendedName>
</protein>
<dbReference type="EMBL" id="VCHE01000008">
    <property type="protein sequence ID" value="KAB2579273.1"/>
    <property type="molecule type" value="Genomic_DNA"/>
</dbReference>
<feature type="domain" description="Xylanolytic transcriptional activator regulatory" evidence="7">
    <location>
        <begin position="47"/>
        <end position="345"/>
    </location>
</feature>
<dbReference type="InterPro" id="IPR007219">
    <property type="entry name" value="XnlR_reg_dom"/>
</dbReference>
<reference evidence="8 9" key="1">
    <citation type="journal article" date="2019" name="Sci. Rep.">
        <title>A multi-omics analysis of the grapevine pathogen Lasiodiplodia theobromae reveals that temperature affects the expression of virulence- and pathogenicity-related genes.</title>
        <authorList>
            <person name="Felix C."/>
            <person name="Meneses R."/>
            <person name="Goncalves M.F.M."/>
            <person name="Tilleman L."/>
            <person name="Duarte A.S."/>
            <person name="Jorrin-Novo J.V."/>
            <person name="Van de Peer Y."/>
            <person name="Deforce D."/>
            <person name="Van Nieuwerburgh F."/>
            <person name="Esteves A.C."/>
            <person name="Alves A."/>
        </authorList>
    </citation>
    <scope>NUCLEOTIDE SEQUENCE [LARGE SCALE GENOMIC DNA]</scope>
    <source>
        <strain evidence="8 9">LA-SOL3</strain>
    </source>
</reference>
<dbReference type="AlphaFoldDB" id="A0A5N5DN79"/>
<dbReference type="GO" id="GO:0006351">
    <property type="term" value="P:DNA-templated transcription"/>
    <property type="evidence" value="ECO:0007669"/>
    <property type="project" value="InterPro"/>
</dbReference>
<evidence type="ECO:0000256" key="2">
    <source>
        <dbReference type="ARBA" id="ARBA00022723"/>
    </source>
</evidence>
<dbReference type="PANTHER" id="PTHR40626:SF10">
    <property type="entry name" value="C2H2-TYPE DOMAIN-CONTAINING PROTEIN"/>
    <property type="match status" value="1"/>
</dbReference>
<gene>
    <name evidence="8" type="ORF">DBV05_g2078</name>
</gene>
<dbReference type="InterPro" id="IPR051059">
    <property type="entry name" value="VerF-like"/>
</dbReference>
<dbReference type="GO" id="GO:0000981">
    <property type="term" value="F:DNA-binding transcription factor activity, RNA polymerase II-specific"/>
    <property type="evidence" value="ECO:0007669"/>
    <property type="project" value="InterPro"/>
</dbReference>
<dbReference type="CDD" id="cd12148">
    <property type="entry name" value="fungal_TF_MHR"/>
    <property type="match status" value="1"/>
</dbReference>
<dbReference type="GO" id="GO:0000785">
    <property type="term" value="C:chromatin"/>
    <property type="evidence" value="ECO:0007669"/>
    <property type="project" value="TreeGrafter"/>
</dbReference>
<keyword evidence="5" id="KW-0862">Zinc</keyword>
<dbReference type="Pfam" id="PF04082">
    <property type="entry name" value="Fungal_trans"/>
    <property type="match status" value="1"/>
</dbReference>
<name>A0A5N5DN79_9PEZI</name>
<keyword evidence="2" id="KW-0479">Metal-binding</keyword>
<organism evidence="8 9">
    <name type="scientific">Lasiodiplodia theobromae</name>
    <dbReference type="NCBI Taxonomy" id="45133"/>
    <lineage>
        <taxon>Eukaryota</taxon>
        <taxon>Fungi</taxon>
        <taxon>Dikarya</taxon>
        <taxon>Ascomycota</taxon>
        <taxon>Pezizomycotina</taxon>
        <taxon>Dothideomycetes</taxon>
        <taxon>Dothideomycetes incertae sedis</taxon>
        <taxon>Botryosphaeriales</taxon>
        <taxon>Botryosphaeriaceae</taxon>
        <taxon>Lasiodiplodia</taxon>
    </lineage>
</organism>
<evidence type="ECO:0000313" key="9">
    <source>
        <dbReference type="Proteomes" id="UP000325902"/>
    </source>
</evidence>
<dbReference type="GO" id="GO:0008270">
    <property type="term" value="F:zinc ion binding"/>
    <property type="evidence" value="ECO:0007669"/>
    <property type="project" value="UniProtKB-KW"/>
</dbReference>
<evidence type="ECO:0000256" key="6">
    <source>
        <dbReference type="ARBA" id="ARBA00023242"/>
    </source>
</evidence>
<dbReference type="PANTHER" id="PTHR40626">
    <property type="entry name" value="MIP31509P"/>
    <property type="match status" value="1"/>
</dbReference>
<dbReference type="OrthoDB" id="654211at2759"/>
<comment type="caution">
    <text evidence="8">The sequence shown here is derived from an EMBL/GenBank/DDBJ whole genome shotgun (WGS) entry which is preliminary data.</text>
</comment>
<evidence type="ECO:0000256" key="5">
    <source>
        <dbReference type="ARBA" id="ARBA00022833"/>
    </source>
</evidence>
<evidence type="ECO:0000313" key="8">
    <source>
        <dbReference type="EMBL" id="KAB2579273.1"/>
    </source>
</evidence>
<dbReference type="GO" id="GO:0005634">
    <property type="term" value="C:nucleus"/>
    <property type="evidence" value="ECO:0007669"/>
    <property type="project" value="UniProtKB-SubCell"/>
</dbReference>
<evidence type="ECO:0000256" key="3">
    <source>
        <dbReference type="ARBA" id="ARBA00022737"/>
    </source>
</evidence>
<evidence type="ECO:0000259" key="7">
    <source>
        <dbReference type="Pfam" id="PF04082"/>
    </source>
</evidence>
<keyword evidence="3" id="KW-0677">Repeat</keyword>
<accession>A0A5N5DN79</accession>
<sequence length="575" mass="65233">MEAVEPPWNVGNLSYKRLENALESFKQVLPGFVLPSRHTLTRYVSGYFHGFHDHLPFLHLPTFRLDECAPELFLAIAAVGAQHRFENQNGLKLFDAARAVAFEQRRRRMRKFAEIRPEYRFGSTARNRGADNHGTQPQLRDLDYSQQSRYERMQTVRALLLVTAFATWEDHPEMVREATELQSSLARCLRELGMRDDTETDSDDWYEWARLEGDRRTKLIVFCLLTLHTITYNLPPVILSSGLHLRLPCSSRKWNAKSASEWQLLTASTTATTEPLFQDAFAALFSKPGRASESPTTHFASPLGNYVLILALIQRSYCIHQLSTLAPSETSSLKEQLELALQRWKLNWQESPESSLDPHNASGPIPFTATSFLALAHIRLVCDAGPHRELHTRDPLRIAAALTRLPPVERGRSSRNMVVPALLHAAHALSIPIKLGIDYVAKSQHFFWGIHHSVSSFECAVFLARWLYQIEAEGIEDGDPVGDYEKRILLWVRSIVEEAQSTMMDLLATSRRDDEDFGSAHSVALAIIKIWARIFQGNTSWALINIFGDSLEILASTMESENIWGRSSSEVETKE</sequence>
<comment type="subcellular location">
    <subcellularLocation>
        <location evidence="1">Nucleus</location>
    </subcellularLocation>
</comment>
<keyword evidence="9" id="KW-1185">Reference proteome</keyword>
<evidence type="ECO:0000256" key="1">
    <source>
        <dbReference type="ARBA" id="ARBA00004123"/>
    </source>
</evidence>
<evidence type="ECO:0000256" key="4">
    <source>
        <dbReference type="ARBA" id="ARBA00022771"/>
    </source>
</evidence>
<proteinExistence type="predicted"/>
<dbReference type="Proteomes" id="UP000325902">
    <property type="component" value="Unassembled WGS sequence"/>
</dbReference>